<reference evidence="1" key="1">
    <citation type="submission" date="2021-06" db="EMBL/GenBank/DDBJ databases">
        <authorList>
            <person name="Kallberg Y."/>
            <person name="Tangrot J."/>
            <person name="Rosling A."/>
        </authorList>
    </citation>
    <scope>NUCLEOTIDE SEQUENCE</scope>
    <source>
        <strain evidence="1">MA461A</strain>
    </source>
</reference>
<keyword evidence="2" id="KW-1185">Reference proteome</keyword>
<evidence type="ECO:0000313" key="2">
    <source>
        <dbReference type="Proteomes" id="UP000789920"/>
    </source>
</evidence>
<comment type="caution">
    <text evidence="1">The sequence shown here is derived from an EMBL/GenBank/DDBJ whole genome shotgun (WGS) entry which is preliminary data.</text>
</comment>
<dbReference type="EMBL" id="CAJVQC010148648">
    <property type="protein sequence ID" value="CAG8845861.1"/>
    <property type="molecule type" value="Genomic_DNA"/>
</dbReference>
<accession>A0ACA9SRU2</accession>
<feature type="non-terminal residue" evidence="1">
    <location>
        <position position="1"/>
    </location>
</feature>
<sequence length="139" mass="16367">PIKYHLEGDLQQQFIQKRKKLNEDEYFNDSDKIFHKKLRSQKFVPPHFKRQFLCSSLKTSQSKVLQTLPNNVLRYCPEPRSNFNQIMLNNDHGILRSIEKPPGIMHDRLCMVNNQYRIPTTNVNISNNTRMVPINGSNV</sequence>
<feature type="non-terminal residue" evidence="1">
    <location>
        <position position="139"/>
    </location>
</feature>
<organism evidence="1 2">
    <name type="scientific">Racocetra persica</name>
    <dbReference type="NCBI Taxonomy" id="160502"/>
    <lineage>
        <taxon>Eukaryota</taxon>
        <taxon>Fungi</taxon>
        <taxon>Fungi incertae sedis</taxon>
        <taxon>Mucoromycota</taxon>
        <taxon>Glomeromycotina</taxon>
        <taxon>Glomeromycetes</taxon>
        <taxon>Diversisporales</taxon>
        <taxon>Gigasporaceae</taxon>
        <taxon>Racocetra</taxon>
    </lineage>
</organism>
<evidence type="ECO:0000313" key="1">
    <source>
        <dbReference type="EMBL" id="CAG8845861.1"/>
    </source>
</evidence>
<proteinExistence type="predicted"/>
<protein>
    <submittedName>
        <fullName evidence="1">2608_t:CDS:1</fullName>
    </submittedName>
</protein>
<gene>
    <name evidence="1" type="ORF">RPERSI_LOCUS33855</name>
</gene>
<name>A0ACA9SRU2_9GLOM</name>
<dbReference type="Proteomes" id="UP000789920">
    <property type="component" value="Unassembled WGS sequence"/>
</dbReference>